<keyword evidence="1" id="KW-0812">Transmembrane</keyword>
<keyword evidence="1" id="KW-0472">Membrane</keyword>
<feature type="transmembrane region" description="Helical" evidence="1">
    <location>
        <begin position="12"/>
        <end position="31"/>
    </location>
</feature>
<dbReference type="EMBL" id="JAALLT010000004">
    <property type="protein sequence ID" value="NGP77387.1"/>
    <property type="molecule type" value="Genomic_DNA"/>
</dbReference>
<accession>A0A6M1T3S2</accession>
<comment type="caution">
    <text evidence="2">The sequence shown here is derived from an EMBL/GenBank/DDBJ whole genome shotgun (WGS) entry which is preliminary data.</text>
</comment>
<feature type="transmembrane region" description="Helical" evidence="1">
    <location>
        <begin position="205"/>
        <end position="227"/>
    </location>
</feature>
<dbReference type="Proteomes" id="UP000473278">
    <property type="component" value="Unassembled WGS sequence"/>
</dbReference>
<keyword evidence="1" id="KW-1133">Transmembrane helix</keyword>
<dbReference type="Pfam" id="PF14329">
    <property type="entry name" value="DUF4386"/>
    <property type="match status" value="1"/>
</dbReference>
<feature type="transmembrane region" description="Helical" evidence="1">
    <location>
        <begin position="176"/>
        <end position="199"/>
    </location>
</feature>
<protein>
    <submittedName>
        <fullName evidence="2">DUF4386 domain-containing protein</fullName>
    </submittedName>
</protein>
<name>A0A6M1T3S2_9BACT</name>
<gene>
    <name evidence="2" type="ORF">G3570_12130</name>
</gene>
<evidence type="ECO:0000313" key="2">
    <source>
        <dbReference type="EMBL" id="NGP77387.1"/>
    </source>
</evidence>
<keyword evidence="3" id="KW-1185">Reference proteome</keyword>
<feature type="transmembrane region" description="Helical" evidence="1">
    <location>
        <begin position="91"/>
        <end position="112"/>
    </location>
</feature>
<organism evidence="2 3">
    <name type="scientific">Halalkalibaculum roseum</name>
    <dbReference type="NCBI Taxonomy" id="2709311"/>
    <lineage>
        <taxon>Bacteria</taxon>
        <taxon>Pseudomonadati</taxon>
        <taxon>Balneolota</taxon>
        <taxon>Balneolia</taxon>
        <taxon>Balneolales</taxon>
        <taxon>Balneolaceae</taxon>
        <taxon>Halalkalibaculum</taxon>
    </lineage>
</organism>
<feature type="transmembrane region" description="Helical" evidence="1">
    <location>
        <begin position="148"/>
        <end position="169"/>
    </location>
</feature>
<feature type="transmembrane region" description="Helical" evidence="1">
    <location>
        <begin position="67"/>
        <end position="84"/>
    </location>
</feature>
<sequence length="238" mass="25594">MADPLTHSKAVRYARVAGLLYLVIIVCAGFSEGFVRSTLVVSGDATATARNIMQSEGLFRLGLASDLIAFMCDAVVAILLYRLLKPVSKTLSLVAASLRLIAHPAIGSLNLLNHYAALKMAGGTGALSVFEPEQMDAWALLFMDFHSMGYLIAGAFFGLHCLLLGYLLYKSNLLPGFLGILLAIASVGYLTESFGMLLVPAYEDIYLLMVAISAGIAELTLCLWLLIKGVRNTENARL</sequence>
<proteinExistence type="predicted"/>
<reference evidence="2 3" key="1">
    <citation type="submission" date="2020-02" db="EMBL/GenBank/DDBJ databases">
        <title>Balneolaceae bacterium YR4-1, complete genome.</title>
        <authorList>
            <person name="Li Y."/>
            <person name="Wu S."/>
        </authorList>
    </citation>
    <scope>NUCLEOTIDE SEQUENCE [LARGE SCALE GENOMIC DNA]</scope>
    <source>
        <strain evidence="2 3">YR4-1</strain>
    </source>
</reference>
<dbReference type="RefSeq" id="WP_165142751.1">
    <property type="nucleotide sequence ID" value="NZ_JAALLT010000004.1"/>
</dbReference>
<dbReference type="AlphaFoldDB" id="A0A6M1T3S2"/>
<dbReference type="InterPro" id="IPR025495">
    <property type="entry name" value="DUF4386"/>
</dbReference>
<evidence type="ECO:0000256" key="1">
    <source>
        <dbReference type="SAM" id="Phobius"/>
    </source>
</evidence>
<evidence type="ECO:0000313" key="3">
    <source>
        <dbReference type="Proteomes" id="UP000473278"/>
    </source>
</evidence>